<feature type="domain" description="HTH merR-type" evidence="3">
    <location>
        <begin position="4"/>
        <end position="73"/>
    </location>
</feature>
<dbReference type="AlphaFoldDB" id="A0A089LN99"/>
<dbReference type="PANTHER" id="PTHR30204:SF98">
    <property type="entry name" value="HTH-TYPE TRANSCRIPTIONAL REGULATOR ADHR"/>
    <property type="match status" value="1"/>
</dbReference>
<evidence type="ECO:0000256" key="1">
    <source>
        <dbReference type="ARBA" id="ARBA00023125"/>
    </source>
</evidence>
<sequence length="129" mass="15538">MNKTLNIREMSELTGLTAHTLRYYEKAGLLAPVSRDGQGYRSYTERDVEWVRFLRLLRDMDMPIQEMKRYSDLRSAGDSTVTERRLMLEEHQERVRRQLERLKEDMEKVEDKIRLYKQMEERVEAGHAE</sequence>
<dbReference type="Pfam" id="PF13411">
    <property type="entry name" value="MerR_1"/>
    <property type="match status" value="1"/>
</dbReference>
<reference evidence="4 5" key="1">
    <citation type="submission" date="2014-08" db="EMBL/GenBank/DDBJ databases">
        <title>Comparative genomics of the Paenibacillus odorifer group.</title>
        <authorList>
            <person name="den Bakker H.C."/>
            <person name="Tsai Y.-C."/>
            <person name="Martin N."/>
            <person name="Korlach J."/>
            <person name="Wiedmann M."/>
        </authorList>
    </citation>
    <scope>NUCLEOTIDE SEQUENCE [LARGE SCALE GENOMIC DNA]</scope>
    <source>
        <strain evidence="4 5">DSM 14472</strain>
    </source>
</reference>
<dbReference type="InterPro" id="IPR047057">
    <property type="entry name" value="MerR_fam"/>
</dbReference>
<dbReference type="CDD" id="cd01109">
    <property type="entry name" value="HTH_YyaN"/>
    <property type="match status" value="1"/>
</dbReference>
<dbReference type="GO" id="GO:0003677">
    <property type="term" value="F:DNA binding"/>
    <property type="evidence" value="ECO:0007669"/>
    <property type="project" value="UniProtKB-KW"/>
</dbReference>
<dbReference type="PANTHER" id="PTHR30204">
    <property type="entry name" value="REDOX-CYCLING DRUG-SENSING TRANSCRIPTIONAL ACTIVATOR SOXR"/>
    <property type="match status" value="1"/>
</dbReference>
<dbReference type="RefSeq" id="WP_038693531.1">
    <property type="nucleotide sequence ID" value="NZ_CP009286.1"/>
</dbReference>
<dbReference type="SUPFAM" id="SSF46955">
    <property type="entry name" value="Putative DNA-binding domain"/>
    <property type="match status" value="1"/>
</dbReference>
<keyword evidence="2" id="KW-0175">Coiled coil</keyword>
<organism evidence="4 5">
    <name type="scientific">Paenibacillus stellifer</name>
    <dbReference type="NCBI Taxonomy" id="169760"/>
    <lineage>
        <taxon>Bacteria</taxon>
        <taxon>Bacillati</taxon>
        <taxon>Bacillota</taxon>
        <taxon>Bacilli</taxon>
        <taxon>Bacillales</taxon>
        <taxon>Paenibacillaceae</taxon>
        <taxon>Paenibacillus</taxon>
    </lineage>
</organism>
<accession>A0A089LN99</accession>
<evidence type="ECO:0000313" key="5">
    <source>
        <dbReference type="Proteomes" id="UP000029507"/>
    </source>
</evidence>
<dbReference type="EMBL" id="CP009286">
    <property type="protein sequence ID" value="AIQ62352.1"/>
    <property type="molecule type" value="Genomic_DNA"/>
</dbReference>
<dbReference type="Gene3D" id="1.10.1660.10">
    <property type="match status" value="1"/>
</dbReference>
<dbReference type="InterPro" id="IPR000551">
    <property type="entry name" value="MerR-type_HTH_dom"/>
</dbReference>
<keyword evidence="1" id="KW-0238">DNA-binding</keyword>
<dbReference type="GO" id="GO:0003700">
    <property type="term" value="F:DNA-binding transcription factor activity"/>
    <property type="evidence" value="ECO:0007669"/>
    <property type="project" value="InterPro"/>
</dbReference>
<evidence type="ECO:0000313" key="4">
    <source>
        <dbReference type="EMBL" id="AIQ62352.1"/>
    </source>
</evidence>
<name>A0A089LN99_9BACL</name>
<evidence type="ECO:0000259" key="3">
    <source>
        <dbReference type="PROSITE" id="PS50937"/>
    </source>
</evidence>
<evidence type="ECO:0000256" key="2">
    <source>
        <dbReference type="SAM" id="Coils"/>
    </source>
</evidence>
<proteinExistence type="predicted"/>
<dbReference type="PROSITE" id="PS50937">
    <property type="entry name" value="HTH_MERR_2"/>
    <property type="match status" value="1"/>
</dbReference>
<gene>
    <name evidence="4" type="ORF">PSTEL_03770</name>
</gene>
<dbReference type="Proteomes" id="UP000029507">
    <property type="component" value="Chromosome"/>
</dbReference>
<feature type="coiled-coil region" evidence="2">
    <location>
        <begin position="85"/>
        <end position="122"/>
    </location>
</feature>
<dbReference type="PRINTS" id="PR00040">
    <property type="entry name" value="HTHMERR"/>
</dbReference>
<dbReference type="HOGENOM" id="CLU_060077_8_1_9"/>
<protein>
    <submittedName>
        <fullName evidence="4">MerR family transcriptional regulator</fullName>
    </submittedName>
</protein>
<keyword evidence="5" id="KW-1185">Reference proteome</keyword>
<dbReference type="InterPro" id="IPR009061">
    <property type="entry name" value="DNA-bd_dom_put_sf"/>
</dbReference>
<dbReference type="STRING" id="169760.PSTEL_03770"/>
<dbReference type="KEGG" id="pste:PSTEL_03770"/>
<dbReference type="SMART" id="SM00422">
    <property type="entry name" value="HTH_MERR"/>
    <property type="match status" value="1"/>
</dbReference>